<dbReference type="EMBL" id="MU863938">
    <property type="protein sequence ID" value="KAK4198948.1"/>
    <property type="molecule type" value="Genomic_DNA"/>
</dbReference>
<accession>A0AAN6XDV9</accession>
<protein>
    <submittedName>
        <fullName evidence="6">Nucleoporin</fullName>
    </submittedName>
</protein>
<evidence type="ECO:0000256" key="2">
    <source>
        <dbReference type="ARBA" id="ARBA00022448"/>
    </source>
</evidence>
<dbReference type="GO" id="GO:0006607">
    <property type="term" value="P:NLS-bearing protein import into nucleus"/>
    <property type="evidence" value="ECO:0007669"/>
    <property type="project" value="TreeGrafter"/>
</dbReference>
<evidence type="ECO:0000259" key="5">
    <source>
        <dbReference type="Pfam" id="PF13874"/>
    </source>
</evidence>
<keyword evidence="2" id="KW-0813">Transport</keyword>
<dbReference type="Proteomes" id="UP001303160">
    <property type="component" value="Unassembled WGS sequence"/>
</dbReference>
<gene>
    <name evidence="6" type="ORF">QBC40DRAFT_282792</name>
</gene>
<feature type="compositionally biased region" description="Low complexity" evidence="4">
    <location>
        <begin position="20"/>
        <end position="47"/>
    </location>
</feature>
<proteinExistence type="predicted"/>
<dbReference type="InterPro" id="IPR025712">
    <property type="entry name" value="Nup54_alpha-helical_dom"/>
</dbReference>
<keyword evidence="7" id="KW-1185">Reference proteome</keyword>
<dbReference type="Pfam" id="PF13874">
    <property type="entry name" value="Nup54"/>
    <property type="match status" value="1"/>
</dbReference>
<dbReference type="PANTHER" id="PTHR13000">
    <property type="entry name" value="NUCLEOPORIN P54"/>
    <property type="match status" value="1"/>
</dbReference>
<organism evidence="6 7">
    <name type="scientific">Triangularia verruculosa</name>
    <dbReference type="NCBI Taxonomy" id="2587418"/>
    <lineage>
        <taxon>Eukaryota</taxon>
        <taxon>Fungi</taxon>
        <taxon>Dikarya</taxon>
        <taxon>Ascomycota</taxon>
        <taxon>Pezizomycotina</taxon>
        <taxon>Sordariomycetes</taxon>
        <taxon>Sordariomycetidae</taxon>
        <taxon>Sordariales</taxon>
        <taxon>Podosporaceae</taxon>
        <taxon>Triangularia</taxon>
    </lineage>
</organism>
<feature type="compositionally biased region" description="Basic and acidic residues" evidence="4">
    <location>
        <begin position="308"/>
        <end position="318"/>
    </location>
</feature>
<feature type="region of interest" description="Disordered" evidence="4">
    <location>
        <begin position="308"/>
        <end position="328"/>
    </location>
</feature>
<evidence type="ECO:0000256" key="4">
    <source>
        <dbReference type="SAM" id="MobiDB-lite"/>
    </source>
</evidence>
<keyword evidence="3" id="KW-0539">Nucleus</keyword>
<dbReference type="GO" id="GO:0017056">
    <property type="term" value="F:structural constituent of nuclear pore"/>
    <property type="evidence" value="ECO:0007669"/>
    <property type="project" value="TreeGrafter"/>
</dbReference>
<dbReference type="Gene3D" id="1.20.5.3600">
    <property type="match status" value="1"/>
</dbReference>
<name>A0AAN6XDV9_9PEZI</name>
<dbReference type="GO" id="GO:0036228">
    <property type="term" value="P:protein localization to nuclear inner membrane"/>
    <property type="evidence" value="ECO:0007669"/>
    <property type="project" value="TreeGrafter"/>
</dbReference>
<dbReference type="Pfam" id="PF18570">
    <property type="entry name" value="Nup54_57_C"/>
    <property type="match status" value="1"/>
</dbReference>
<evidence type="ECO:0000256" key="3">
    <source>
        <dbReference type="ARBA" id="ARBA00023242"/>
    </source>
</evidence>
<feature type="domain" description="Nucleoporin Nup54 alpha-helical" evidence="5">
    <location>
        <begin position="116"/>
        <end position="252"/>
    </location>
</feature>
<evidence type="ECO:0000313" key="7">
    <source>
        <dbReference type="Proteomes" id="UP001303160"/>
    </source>
</evidence>
<reference evidence="6" key="2">
    <citation type="submission" date="2023-05" db="EMBL/GenBank/DDBJ databases">
        <authorList>
            <consortium name="Lawrence Berkeley National Laboratory"/>
            <person name="Steindorff A."/>
            <person name="Hensen N."/>
            <person name="Bonometti L."/>
            <person name="Westerberg I."/>
            <person name="Brannstrom I.O."/>
            <person name="Guillou S."/>
            <person name="Cros-Aarteil S."/>
            <person name="Calhoun S."/>
            <person name="Haridas S."/>
            <person name="Kuo A."/>
            <person name="Mondo S."/>
            <person name="Pangilinan J."/>
            <person name="Riley R."/>
            <person name="Labutti K."/>
            <person name="Andreopoulos B."/>
            <person name="Lipzen A."/>
            <person name="Chen C."/>
            <person name="Yanf M."/>
            <person name="Daum C."/>
            <person name="Ng V."/>
            <person name="Clum A."/>
            <person name="Ohm R."/>
            <person name="Martin F."/>
            <person name="Silar P."/>
            <person name="Natvig D."/>
            <person name="Lalanne C."/>
            <person name="Gautier V."/>
            <person name="Ament-Velasquez S.L."/>
            <person name="Kruys A."/>
            <person name="Hutchinson M.I."/>
            <person name="Powell A.J."/>
            <person name="Barry K."/>
            <person name="Miller A.N."/>
            <person name="Grigoriev I.V."/>
            <person name="Debuchy R."/>
            <person name="Gladieux P."/>
            <person name="Thoren M.H."/>
            <person name="Johannesson H."/>
        </authorList>
    </citation>
    <scope>NUCLEOTIDE SEQUENCE</scope>
    <source>
        <strain evidence="6">CBS 315.58</strain>
    </source>
</reference>
<sequence>MFSTTSQPAGQSLFGGGGSSLFAQPAANQQQQQQSQAQAQAQQQPQLALGQTVNNSTQQLGSSIWQPGSQTNFQKPIPDQIKLITEKWDPSNPNCVFRTYLYNKVEEHAVPHYHPGPQDDPKEWDEALRNKPAANFMPVLCAGFPSIVARLTLQRRALAEFNNKLHAINASLDAILSRHDLEHSVRALNARRRHAEQSRRCLVLAAKVQILRNRGYALSGDEDQLKQKLQKIDKDLQDPALSARLEELWSRLIILRQYADSLKDEINKPGALENGGLSEDVEAKAKKILEDYDKQLQHLRKQVEEAKKDFNEWEKEHQPTPAPAKKAR</sequence>
<dbReference type="Gene3D" id="1.20.5.490">
    <property type="entry name" value="Single helix bin"/>
    <property type="match status" value="1"/>
</dbReference>
<dbReference type="PANTHER" id="PTHR13000:SF0">
    <property type="entry name" value="NUCLEOPORIN P54"/>
    <property type="match status" value="1"/>
</dbReference>
<evidence type="ECO:0000313" key="6">
    <source>
        <dbReference type="EMBL" id="KAK4198948.1"/>
    </source>
</evidence>
<feature type="region of interest" description="Disordered" evidence="4">
    <location>
        <begin position="1"/>
        <end position="47"/>
    </location>
</feature>
<dbReference type="GO" id="GO:0006999">
    <property type="term" value="P:nuclear pore organization"/>
    <property type="evidence" value="ECO:0007669"/>
    <property type="project" value="TreeGrafter"/>
</dbReference>
<reference evidence="6" key="1">
    <citation type="journal article" date="2023" name="Mol. Phylogenet. Evol.">
        <title>Genome-scale phylogeny and comparative genomics of the fungal order Sordariales.</title>
        <authorList>
            <person name="Hensen N."/>
            <person name="Bonometti L."/>
            <person name="Westerberg I."/>
            <person name="Brannstrom I.O."/>
            <person name="Guillou S."/>
            <person name="Cros-Aarteil S."/>
            <person name="Calhoun S."/>
            <person name="Haridas S."/>
            <person name="Kuo A."/>
            <person name="Mondo S."/>
            <person name="Pangilinan J."/>
            <person name="Riley R."/>
            <person name="LaButti K."/>
            <person name="Andreopoulos B."/>
            <person name="Lipzen A."/>
            <person name="Chen C."/>
            <person name="Yan M."/>
            <person name="Daum C."/>
            <person name="Ng V."/>
            <person name="Clum A."/>
            <person name="Steindorff A."/>
            <person name="Ohm R.A."/>
            <person name="Martin F."/>
            <person name="Silar P."/>
            <person name="Natvig D.O."/>
            <person name="Lalanne C."/>
            <person name="Gautier V."/>
            <person name="Ament-Velasquez S.L."/>
            <person name="Kruys A."/>
            <person name="Hutchinson M.I."/>
            <person name="Powell A.J."/>
            <person name="Barry K."/>
            <person name="Miller A.N."/>
            <person name="Grigoriev I.V."/>
            <person name="Debuchy R."/>
            <person name="Gladieux P."/>
            <person name="Hiltunen Thoren M."/>
            <person name="Johannesson H."/>
        </authorList>
    </citation>
    <scope>NUCLEOTIDE SEQUENCE</scope>
    <source>
        <strain evidence="6">CBS 315.58</strain>
    </source>
</reference>
<comment type="subcellular location">
    <subcellularLocation>
        <location evidence="1">Nucleus</location>
    </subcellularLocation>
</comment>
<comment type="caution">
    <text evidence="6">The sequence shown here is derived from an EMBL/GenBank/DDBJ whole genome shotgun (WGS) entry which is preliminary data.</text>
</comment>
<dbReference type="GO" id="GO:0044613">
    <property type="term" value="C:nuclear pore central transport channel"/>
    <property type="evidence" value="ECO:0007669"/>
    <property type="project" value="TreeGrafter"/>
</dbReference>
<dbReference type="InterPro" id="IPR024864">
    <property type="entry name" value="Nup54/Nup57/Nup44"/>
</dbReference>
<evidence type="ECO:0000256" key="1">
    <source>
        <dbReference type="ARBA" id="ARBA00004123"/>
    </source>
</evidence>
<dbReference type="AlphaFoldDB" id="A0AAN6XDV9"/>